<dbReference type="Proteomes" id="UP001215598">
    <property type="component" value="Unassembled WGS sequence"/>
</dbReference>
<keyword evidence="1" id="KW-0040">ANK repeat</keyword>
<dbReference type="PROSITE" id="PS50088">
    <property type="entry name" value="ANK_REPEAT"/>
    <property type="match status" value="1"/>
</dbReference>
<feature type="repeat" description="ANK" evidence="1">
    <location>
        <begin position="1"/>
        <end position="22"/>
    </location>
</feature>
<evidence type="ECO:0000256" key="1">
    <source>
        <dbReference type="PROSITE-ProRule" id="PRU00023"/>
    </source>
</evidence>
<evidence type="ECO:0008006" key="4">
    <source>
        <dbReference type="Google" id="ProtNLM"/>
    </source>
</evidence>
<gene>
    <name evidence="2" type="ORF">B0H16DRAFT_1887070</name>
</gene>
<evidence type="ECO:0000313" key="3">
    <source>
        <dbReference type="Proteomes" id="UP001215598"/>
    </source>
</evidence>
<dbReference type="SUPFAM" id="SSF48403">
    <property type="entry name" value="Ankyrin repeat"/>
    <property type="match status" value="1"/>
</dbReference>
<protein>
    <recommendedName>
        <fullName evidence="4">Ankyrin repeat protein</fullName>
    </recommendedName>
</protein>
<dbReference type="AlphaFoldDB" id="A0AAD7IY08"/>
<dbReference type="Gene3D" id="1.25.40.20">
    <property type="entry name" value="Ankyrin repeat-containing domain"/>
    <property type="match status" value="1"/>
</dbReference>
<dbReference type="InterPro" id="IPR036770">
    <property type="entry name" value="Ankyrin_rpt-contain_sf"/>
</dbReference>
<sequence>MGHVEMIKLLLEHGANLEAHGHYGTALGFAVHYADATVTVPLFVLLDGGPPRPHKANLLYIALGLRHPSHPLRAGRMRAETPAEWQGDHHGNDSCIREAISKGGLTFGGGIPQNYCWNVQRG</sequence>
<dbReference type="InterPro" id="IPR002110">
    <property type="entry name" value="Ankyrin_rpt"/>
</dbReference>
<dbReference type="EMBL" id="JARKIB010000057">
    <property type="protein sequence ID" value="KAJ7752901.1"/>
    <property type="molecule type" value="Genomic_DNA"/>
</dbReference>
<keyword evidence="3" id="KW-1185">Reference proteome</keyword>
<evidence type="ECO:0000313" key="2">
    <source>
        <dbReference type="EMBL" id="KAJ7752901.1"/>
    </source>
</evidence>
<accession>A0AAD7IY08</accession>
<organism evidence="2 3">
    <name type="scientific">Mycena metata</name>
    <dbReference type="NCBI Taxonomy" id="1033252"/>
    <lineage>
        <taxon>Eukaryota</taxon>
        <taxon>Fungi</taxon>
        <taxon>Dikarya</taxon>
        <taxon>Basidiomycota</taxon>
        <taxon>Agaricomycotina</taxon>
        <taxon>Agaricomycetes</taxon>
        <taxon>Agaricomycetidae</taxon>
        <taxon>Agaricales</taxon>
        <taxon>Marasmiineae</taxon>
        <taxon>Mycenaceae</taxon>
        <taxon>Mycena</taxon>
    </lineage>
</organism>
<comment type="caution">
    <text evidence="2">The sequence shown here is derived from an EMBL/GenBank/DDBJ whole genome shotgun (WGS) entry which is preliminary data.</text>
</comment>
<proteinExistence type="predicted"/>
<reference evidence="2" key="1">
    <citation type="submission" date="2023-03" db="EMBL/GenBank/DDBJ databases">
        <title>Massive genome expansion in bonnet fungi (Mycena s.s.) driven by repeated elements and novel gene families across ecological guilds.</title>
        <authorList>
            <consortium name="Lawrence Berkeley National Laboratory"/>
            <person name="Harder C.B."/>
            <person name="Miyauchi S."/>
            <person name="Viragh M."/>
            <person name="Kuo A."/>
            <person name="Thoen E."/>
            <person name="Andreopoulos B."/>
            <person name="Lu D."/>
            <person name="Skrede I."/>
            <person name="Drula E."/>
            <person name="Henrissat B."/>
            <person name="Morin E."/>
            <person name="Kohler A."/>
            <person name="Barry K."/>
            <person name="LaButti K."/>
            <person name="Morin E."/>
            <person name="Salamov A."/>
            <person name="Lipzen A."/>
            <person name="Mereny Z."/>
            <person name="Hegedus B."/>
            <person name="Baldrian P."/>
            <person name="Stursova M."/>
            <person name="Weitz H."/>
            <person name="Taylor A."/>
            <person name="Grigoriev I.V."/>
            <person name="Nagy L.G."/>
            <person name="Martin F."/>
            <person name="Kauserud H."/>
        </authorList>
    </citation>
    <scope>NUCLEOTIDE SEQUENCE</scope>
    <source>
        <strain evidence="2">CBHHK182m</strain>
    </source>
</reference>
<name>A0AAD7IY08_9AGAR</name>